<dbReference type="EMBL" id="JAOPGA020001799">
    <property type="protein sequence ID" value="KAL0491428.1"/>
    <property type="molecule type" value="Genomic_DNA"/>
</dbReference>
<dbReference type="GO" id="GO:0051537">
    <property type="term" value="F:2 iron, 2 sulfur cluster binding"/>
    <property type="evidence" value="ECO:0007669"/>
    <property type="project" value="UniProtKB-KW"/>
</dbReference>
<keyword evidence="8" id="KW-1185">Reference proteome</keyword>
<keyword evidence="1" id="KW-0001">2Fe-2S</keyword>
<evidence type="ECO:0000256" key="3">
    <source>
        <dbReference type="ARBA" id="ARBA00023004"/>
    </source>
</evidence>
<keyword evidence="3" id="KW-0408">Iron</keyword>
<dbReference type="Gene3D" id="2.102.10.10">
    <property type="entry name" value="Rieske [2Fe-2S] iron-sulphur domain"/>
    <property type="match status" value="1"/>
</dbReference>
<dbReference type="SUPFAM" id="SSF50022">
    <property type="entry name" value="ISP domain"/>
    <property type="match status" value="1"/>
</dbReference>
<gene>
    <name evidence="6" type="ORF">AKO1_001201</name>
    <name evidence="7" type="ORF">AKO1_003391</name>
</gene>
<dbReference type="EMBL" id="JAOPGA020001275">
    <property type="protein sequence ID" value="KAL0486846.1"/>
    <property type="molecule type" value="Genomic_DNA"/>
</dbReference>
<evidence type="ECO:0000256" key="1">
    <source>
        <dbReference type="ARBA" id="ARBA00022714"/>
    </source>
</evidence>
<dbReference type="AlphaFoldDB" id="A0AAW2ZDP9"/>
<evidence type="ECO:0000313" key="6">
    <source>
        <dbReference type="EMBL" id="KAL0486846.1"/>
    </source>
</evidence>
<reference evidence="6 8" key="1">
    <citation type="submission" date="2024-03" db="EMBL/GenBank/DDBJ databases">
        <title>The Acrasis kona genome and developmental transcriptomes reveal deep origins of eukaryotic multicellular pathways.</title>
        <authorList>
            <person name="Sheikh S."/>
            <person name="Fu C.-J."/>
            <person name="Brown M.W."/>
            <person name="Baldauf S.L."/>
        </authorList>
    </citation>
    <scope>NUCLEOTIDE SEQUENCE [LARGE SCALE GENOMIC DNA]</scope>
    <source>
        <strain evidence="6 8">ATCC MYA-3509</strain>
    </source>
</reference>
<feature type="domain" description="Rieske" evidence="5">
    <location>
        <begin position="187"/>
        <end position="242"/>
    </location>
</feature>
<evidence type="ECO:0000256" key="4">
    <source>
        <dbReference type="ARBA" id="ARBA00023014"/>
    </source>
</evidence>
<sequence length="296" mass="34032">MYSKVPPNTQFGLPTRDDIMSQTKKYVITENNSEQMEDNQITSLNIFMKRSDRVTMIKDGPTQTFPNYQVEIGSQEDGAQRVRRFELTGTHHAFLKEENYLSATKPHFVFYMSDVALSSKPFPKARRYELSSDSKFSNAQLMHLIYKDEHVKEGRAVIKLKSLNKNIDGFIPIASTEFLSQSSKWCIQLDSVNYFLMICSNGEFKVINMFCYHLGTSLFEGQVHETVRNTAIECPKCEFKFTNVDEAGFDVKIIDNVVHARLDASNRNTGRPVMSNIETLDSFVKQHQVQFVRCTK</sequence>
<evidence type="ECO:0000313" key="8">
    <source>
        <dbReference type="Proteomes" id="UP001431209"/>
    </source>
</evidence>
<dbReference type="InterPro" id="IPR017941">
    <property type="entry name" value="Rieske_2Fe-2S"/>
</dbReference>
<organism evidence="6 8">
    <name type="scientific">Acrasis kona</name>
    <dbReference type="NCBI Taxonomy" id="1008807"/>
    <lineage>
        <taxon>Eukaryota</taxon>
        <taxon>Discoba</taxon>
        <taxon>Heterolobosea</taxon>
        <taxon>Tetramitia</taxon>
        <taxon>Eutetramitia</taxon>
        <taxon>Acrasidae</taxon>
        <taxon>Acrasis</taxon>
    </lineage>
</organism>
<dbReference type="Proteomes" id="UP001431209">
    <property type="component" value="Unassembled WGS sequence"/>
</dbReference>
<name>A0AAW2ZDP9_9EUKA</name>
<proteinExistence type="predicted"/>
<evidence type="ECO:0000256" key="2">
    <source>
        <dbReference type="ARBA" id="ARBA00022723"/>
    </source>
</evidence>
<comment type="caution">
    <text evidence="6">The sequence shown here is derived from an EMBL/GenBank/DDBJ whole genome shotgun (WGS) entry which is preliminary data.</text>
</comment>
<dbReference type="GO" id="GO:0046872">
    <property type="term" value="F:metal ion binding"/>
    <property type="evidence" value="ECO:0007669"/>
    <property type="project" value="UniProtKB-KW"/>
</dbReference>
<dbReference type="Pfam" id="PF00355">
    <property type="entry name" value="Rieske"/>
    <property type="match status" value="1"/>
</dbReference>
<keyword evidence="4" id="KW-0411">Iron-sulfur</keyword>
<evidence type="ECO:0000259" key="5">
    <source>
        <dbReference type="Pfam" id="PF00355"/>
    </source>
</evidence>
<accession>A0AAW2ZDP9</accession>
<dbReference type="InterPro" id="IPR036922">
    <property type="entry name" value="Rieske_2Fe-2S_sf"/>
</dbReference>
<keyword evidence="2" id="KW-0479">Metal-binding</keyword>
<evidence type="ECO:0000313" key="7">
    <source>
        <dbReference type="EMBL" id="KAL0491428.1"/>
    </source>
</evidence>
<protein>
    <recommendedName>
        <fullName evidence="5">Rieske domain-containing protein</fullName>
    </recommendedName>
</protein>